<accession>A0A6N2YHL9</accession>
<dbReference type="Pfam" id="PF19385">
    <property type="entry name" value="DUF5960"/>
    <property type="match status" value="1"/>
</dbReference>
<organism evidence="1">
    <name type="scientific">Peptoniphilus gorbachii</name>
    <dbReference type="NCBI Taxonomy" id="411567"/>
    <lineage>
        <taxon>Bacteria</taxon>
        <taxon>Bacillati</taxon>
        <taxon>Bacillota</taxon>
        <taxon>Tissierellia</taxon>
        <taxon>Tissierellales</taxon>
        <taxon>Peptoniphilaceae</taxon>
        <taxon>Peptoniphilus</taxon>
    </lineage>
</organism>
<gene>
    <name evidence="1" type="ORF">PGLFYP46_00095</name>
</gene>
<dbReference type="AlphaFoldDB" id="A0A6N2YHL9"/>
<reference evidence="1" key="1">
    <citation type="submission" date="2019-11" db="EMBL/GenBank/DDBJ databases">
        <authorList>
            <person name="Feng L."/>
        </authorList>
    </citation>
    <scope>NUCLEOTIDE SEQUENCE</scope>
    <source>
        <strain evidence="1">PgorbachiiLFYP46</strain>
    </source>
</reference>
<sequence>MKDLEKNCIQFDYFSSNYKNFEEDFYKFATINIPLTFLTDDLLLHMVSTGHNYFRLNAKNSVDEKDHYFIFKKLNNKDNKYISQFEYLGNLSTLEFFNLYLGK</sequence>
<protein>
    <submittedName>
        <fullName evidence="1">Uncharacterized protein</fullName>
    </submittedName>
</protein>
<evidence type="ECO:0000313" key="1">
    <source>
        <dbReference type="EMBL" id="VYT65376.1"/>
    </source>
</evidence>
<dbReference type="EMBL" id="CACRUP010000001">
    <property type="protein sequence ID" value="VYT65376.1"/>
    <property type="molecule type" value="Genomic_DNA"/>
</dbReference>
<dbReference type="RefSeq" id="WP_156700027.1">
    <property type="nucleotide sequence ID" value="NZ_CACRUP010000001.1"/>
</dbReference>
<proteinExistence type="predicted"/>
<name>A0A6N2YHL9_9FIRM</name>
<dbReference type="InterPro" id="IPR046004">
    <property type="entry name" value="DUF5960"/>
</dbReference>